<dbReference type="InterPro" id="IPR036775">
    <property type="entry name" value="DNA_pol_Y-fam_lit_finger_sf"/>
</dbReference>
<feature type="region of interest" description="Disordered" evidence="8">
    <location>
        <begin position="648"/>
        <end position="680"/>
    </location>
</feature>
<dbReference type="Gene3D" id="3.30.70.270">
    <property type="match status" value="1"/>
</dbReference>
<dbReference type="SUPFAM" id="SSF100879">
    <property type="entry name" value="Lesion bypass DNA polymerase (Y-family), little finger domain"/>
    <property type="match status" value="1"/>
</dbReference>
<protein>
    <recommendedName>
        <fullName evidence="7">DNA polymerase eta</fullName>
    </recommendedName>
</protein>
<feature type="domain" description="UmuC" evidence="9">
    <location>
        <begin position="12"/>
        <end position="296"/>
    </location>
</feature>
<evidence type="ECO:0000259" key="9">
    <source>
        <dbReference type="PROSITE" id="PS50173"/>
    </source>
</evidence>
<dbReference type="PANTHER" id="PTHR45873:SF1">
    <property type="entry name" value="DNA POLYMERASE ETA"/>
    <property type="match status" value="1"/>
</dbReference>
<dbReference type="Gene3D" id="3.30.1490.100">
    <property type="entry name" value="DNA polymerase, Y-family, little finger domain"/>
    <property type="match status" value="1"/>
</dbReference>
<dbReference type="EMBL" id="JADAQX010000225">
    <property type="protein sequence ID" value="KAF8821159.1"/>
    <property type="molecule type" value="Genomic_DNA"/>
</dbReference>
<evidence type="ECO:0000256" key="7">
    <source>
        <dbReference type="ARBA" id="ARBA00044975"/>
    </source>
</evidence>
<keyword evidence="6" id="KW-0539">Nucleus</keyword>
<dbReference type="Pfam" id="PF00817">
    <property type="entry name" value="IMS"/>
    <property type="match status" value="1"/>
</dbReference>
<dbReference type="Pfam" id="PF21704">
    <property type="entry name" value="POLH-Rev1_HhH"/>
    <property type="match status" value="1"/>
</dbReference>
<sequence>MLESQRPNHRVIAHLDLDCFYCQVEHRRLNIPSDIPLAVQQWQRIVAVNYEARKKGVKRGDLDSVARDKCPNIQLVHVETLNASSSGSKHEKPSREHEKISLERYRQASSEIFSLVSAECGKVERASIDEAYLDLTDEVSYALQHASVKKDKELPLLNKTNTDEILPPLLEETMPPPVQTTSIEMQKSPFYLFFREFKDEKILPLLSETIGGKFVMPSSLSIEEISLLIGAVCVYRIRQLIFEKLHFTVSAGISHNKLLSKIASAMYKPNKQAIVLHEDISLLMSRLKIKKLRGLGGKLGNEVLRCLPDLEMAQELQNCSLQLLRTYFGESSADFLWKVCRGIDEEKVVPNLRVKSMMASKTFNPQNNKAVLQSWLRILAEEIQTRMLSDAALFSRRPKTLILHHQRADGRLLSQRTRSGPMPRAGTFDGLLPTLEQLFISACHLLDRISVSDLTPCIRIGLGASDFEALPSDRFSAITDFFKPKIHASASPNILETVESYKEVVDSQYIPSEEQDNRVEPKNSIDSALPVSPPLISHSQEAPPEVKEETVLLSQVEPLHSFHGDEFPSIVDDFMPSPPAMTKIPRDETHVHCEVCGETIAIDYFQIHFDHHVAVRTFQEYNPRANIPSKTTLTPFLGENRLTEVSSLPKEKILHKKKRKKAKIPPPQPSTPTLHKYFDK</sequence>
<dbReference type="InterPro" id="IPR043502">
    <property type="entry name" value="DNA/RNA_pol_sf"/>
</dbReference>
<dbReference type="InterPro" id="IPR043128">
    <property type="entry name" value="Rev_trsase/Diguanyl_cyclase"/>
</dbReference>
<evidence type="ECO:0000313" key="10">
    <source>
        <dbReference type="EMBL" id="KAF8821159.1"/>
    </source>
</evidence>
<dbReference type="InterPro" id="IPR052230">
    <property type="entry name" value="DNA_polymerase_eta"/>
</dbReference>
<keyword evidence="3" id="KW-0479">Metal-binding</keyword>
<gene>
    <name evidence="10" type="ORF">IE077_002410</name>
</gene>
<evidence type="ECO:0000256" key="6">
    <source>
        <dbReference type="ARBA" id="ARBA00023242"/>
    </source>
</evidence>
<keyword evidence="4" id="KW-0227">DNA damage</keyword>
<accession>A0ABQ7JB67</accession>
<dbReference type="PIRSF" id="PIRSF036603">
    <property type="entry name" value="DPol_eta"/>
    <property type="match status" value="1"/>
</dbReference>
<keyword evidence="2" id="KW-0808">Transferase</keyword>
<feature type="compositionally biased region" description="Basic and acidic residues" evidence="8">
    <location>
        <begin position="88"/>
        <end position="101"/>
    </location>
</feature>
<dbReference type="PROSITE" id="PS50173">
    <property type="entry name" value="UMUC"/>
    <property type="match status" value="1"/>
</dbReference>
<dbReference type="SUPFAM" id="SSF56672">
    <property type="entry name" value="DNA/RNA polymerases"/>
    <property type="match status" value="1"/>
</dbReference>
<evidence type="ECO:0000256" key="4">
    <source>
        <dbReference type="ARBA" id="ARBA00022763"/>
    </source>
</evidence>
<name>A0ABQ7JB67_9APIC</name>
<proteinExistence type="predicted"/>
<dbReference type="Gene3D" id="1.10.150.20">
    <property type="entry name" value="5' to 3' exonuclease, C-terminal subdomain"/>
    <property type="match status" value="1"/>
</dbReference>
<evidence type="ECO:0000256" key="2">
    <source>
        <dbReference type="ARBA" id="ARBA00022679"/>
    </source>
</evidence>
<keyword evidence="5" id="KW-0234">DNA repair</keyword>
<evidence type="ECO:0000256" key="3">
    <source>
        <dbReference type="ARBA" id="ARBA00022723"/>
    </source>
</evidence>
<evidence type="ECO:0000256" key="8">
    <source>
        <dbReference type="SAM" id="MobiDB-lite"/>
    </source>
</evidence>
<feature type="region of interest" description="Disordered" evidence="8">
    <location>
        <begin position="81"/>
        <end position="101"/>
    </location>
</feature>
<comment type="caution">
    <text evidence="10">The sequence shown here is derived from an EMBL/GenBank/DDBJ whole genome shotgun (WGS) entry which is preliminary data.</text>
</comment>
<organism evidence="10 11">
    <name type="scientific">Cardiosporidium cionae</name>
    <dbReference type="NCBI Taxonomy" id="476202"/>
    <lineage>
        <taxon>Eukaryota</taxon>
        <taxon>Sar</taxon>
        <taxon>Alveolata</taxon>
        <taxon>Apicomplexa</taxon>
        <taxon>Aconoidasida</taxon>
        <taxon>Nephromycida</taxon>
        <taxon>Cardiosporidium</taxon>
    </lineage>
</organism>
<feature type="compositionally biased region" description="Basic residues" evidence="8">
    <location>
        <begin position="653"/>
        <end position="663"/>
    </location>
</feature>
<evidence type="ECO:0000256" key="1">
    <source>
        <dbReference type="ARBA" id="ARBA00004123"/>
    </source>
</evidence>
<dbReference type="InterPro" id="IPR001126">
    <property type="entry name" value="UmuC"/>
</dbReference>
<evidence type="ECO:0000313" key="11">
    <source>
        <dbReference type="Proteomes" id="UP000823046"/>
    </source>
</evidence>
<comment type="subcellular location">
    <subcellularLocation>
        <location evidence="1">Nucleus</location>
    </subcellularLocation>
</comment>
<dbReference type="Proteomes" id="UP000823046">
    <property type="component" value="Unassembled WGS sequence"/>
</dbReference>
<reference evidence="10 11" key="1">
    <citation type="journal article" date="2020" name="bioRxiv">
        <title>Metabolic contributions of an alphaproteobacterial endosymbiont in the apicomplexan Cardiosporidium cionae.</title>
        <authorList>
            <person name="Hunter E.S."/>
            <person name="Paight C.J."/>
            <person name="Lane C.E."/>
        </authorList>
    </citation>
    <scope>NUCLEOTIDE SEQUENCE [LARGE SCALE GENOMIC DNA]</scope>
    <source>
        <strain evidence="10">ESH_2018</strain>
    </source>
</reference>
<dbReference type="Pfam" id="PF11799">
    <property type="entry name" value="IMS_C"/>
    <property type="match status" value="1"/>
</dbReference>
<dbReference type="Gene3D" id="3.40.1170.60">
    <property type="match status" value="1"/>
</dbReference>
<keyword evidence="11" id="KW-1185">Reference proteome</keyword>
<dbReference type="PANTHER" id="PTHR45873">
    <property type="entry name" value="DNA POLYMERASE ETA"/>
    <property type="match status" value="1"/>
</dbReference>
<evidence type="ECO:0000256" key="5">
    <source>
        <dbReference type="ARBA" id="ARBA00023204"/>
    </source>
</evidence>
<dbReference type="InterPro" id="IPR017961">
    <property type="entry name" value="DNA_pol_Y-fam_little_finger"/>
</dbReference>